<evidence type="ECO:0000313" key="8">
    <source>
        <dbReference type="EMBL" id="OQS53677.1"/>
    </source>
</evidence>
<dbReference type="PANTHER" id="PTHR48069:SF3">
    <property type="entry name" value="DIHYDROFOLATE REDUCTASE"/>
    <property type="match status" value="1"/>
</dbReference>
<evidence type="ECO:0000256" key="6">
    <source>
        <dbReference type="ARBA" id="ARBA00023002"/>
    </source>
</evidence>
<gene>
    <name evidence="8" type="primary">DHFR-1</name>
    <name evidence="8" type="ORF">EHP00_1093</name>
</gene>
<sequence>MSGFNENVLDLKGRNEISLSKNKLNILVAFTEKNKFISNGEKMPWKRLSVDFAFMKYIMNMEKDAVVILGRKTLEVAKYTNYNKIVLSRAEYKDTEKTKYVKSFAEALELAKGKTIIIAGGQEIYREALTHPYKLFFTLIEEKEEMHGDRIFPIENKVILHKKDITENFLKVCDISKDKYSVEEGSIIENGHKFKFFVTEN</sequence>
<comment type="caution">
    <text evidence="8">The sequence shown here is derived from an EMBL/GenBank/DDBJ whole genome shotgun (WGS) entry which is preliminary data.</text>
</comment>
<evidence type="ECO:0000259" key="7">
    <source>
        <dbReference type="Pfam" id="PF00186"/>
    </source>
</evidence>
<dbReference type="Pfam" id="PF00186">
    <property type="entry name" value="DHFR_1"/>
    <property type="match status" value="1"/>
</dbReference>
<dbReference type="Gene3D" id="3.40.430.10">
    <property type="entry name" value="Dihydrofolate Reductase, subunit A"/>
    <property type="match status" value="1"/>
</dbReference>
<organism evidence="8 9">
    <name type="scientific">Ecytonucleospora hepatopenaei</name>
    <dbReference type="NCBI Taxonomy" id="646526"/>
    <lineage>
        <taxon>Eukaryota</taxon>
        <taxon>Fungi</taxon>
        <taxon>Fungi incertae sedis</taxon>
        <taxon>Microsporidia</taxon>
        <taxon>Enterocytozoonidae</taxon>
        <taxon>Ecytonucleospora</taxon>
    </lineage>
</organism>
<dbReference type="AlphaFoldDB" id="A0A1W0E362"/>
<dbReference type="InterPro" id="IPR012259">
    <property type="entry name" value="DHFR"/>
</dbReference>
<dbReference type="GO" id="GO:0046655">
    <property type="term" value="P:folic acid metabolic process"/>
    <property type="evidence" value="ECO:0007669"/>
    <property type="project" value="TreeGrafter"/>
</dbReference>
<evidence type="ECO:0000256" key="5">
    <source>
        <dbReference type="ARBA" id="ARBA00022857"/>
    </source>
</evidence>
<name>A0A1W0E362_9MICR</name>
<dbReference type="OrthoDB" id="414698at2759"/>
<comment type="pathway">
    <text evidence="1">Cofactor biosynthesis; tetrahydrofolate biosynthesis; 5,6,7,8-tetrahydrofolate from 7,8-dihydrofolate: step 1/1.</text>
</comment>
<dbReference type="PRINTS" id="PR00070">
    <property type="entry name" value="DHFR"/>
</dbReference>
<dbReference type="VEuPathDB" id="MicrosporidiaDB:EHP00_1093"/>
<accession>A0A1W0E362</accession>
<evidence type="ECO:0000256" key="2">
    <source>
        <dbReference type="ARBA" id="ARBA00012856"/>
    </source>
</evidence>
<keyword evidence="6" id="KW-0560">Oxidoreductase</keyword>
<dbReference type="PANTHER" id="PTHR48069">
    <property type="entry name" value="DIHYDROFOLATE REDUCTASE"/>
    <property type="match status" value="1"/>
</dbReference>
<dbReference type="STRING" id="646526.A0A1W0E362"/>
<evidence type="ECO:0000256" key="4">
    <source>
        <dbReference type="ARBA" id="ARBA00022563"/>
    </source>
</evidence>
<proteinExistence type="predicted"/>
<keyword evidence="9" id="KW-1185">Reference proteome</keyword>
<dbReference type="GO" id="GO:0050661">
    <property type="term" value="F:NADP binding"/>
    <property type="evidence" value="ECO:0007669"/>
    <property type="project" value="InterPro"/>
</dbReference>
<feature type="domain" description="DHFR" evidence="7">
    <location>
        <begin position="27"/>
        <end position="154"/>
    </location>
</feature>
<evidence type="ECO:0000256" key="1">
    <source>
        <dbReference type="ARBA" id="ARBA00004903"/>
    </source>
</evidence>
<dbReference type="EMBL" id="MNPJ01000026">
    <property type="protein sequence ID" value="OQS53677.1"/>
    <property type="molecule type" value="Genomic_DNA"/>
</dbReference>
<reference evidence="8 9" key="1">
    <citation type="journal article" date="2017" name="Environ. Microbiol.">
        <title>Decay of the glycolytic pathway and adaptation to intranuclear parasitism within Enterocytozoonidae microsporidia.</title>
        <authorList>
            <person name="Wiredu Boakye D."/>
            <person name="Jaroenlak P."/>
            <person name="Prachumwat A."/>
            <person name="Williams T.A."/>
            <person name="Bateman K.S."/>
            <person name="Itsathitphaisarn O."/>
            <person name="Sritunyalucksana K."/>
            <person name="Paszkiewicz K.H."/>
            <person name="Moore K.A."/>
            <person name="Stentiford G.D."/>
            <person name="Williams B.A."/>
        </authorList>
    </citation>
    <scope>NUCLEOTIDE SEQUENCE [LARGE SCALE GENOMIC DNA]</scope>
    <source>
        <strain evidence="8 9">TH1</strain>
    </source>
</reference>
<dbReference type="GO" id="GO:0046654">
    <property type="term" value="P:tetrahydrofolate biosynthetic process"/>
    <property type="evidence" value="ECO:0007669"/>
    <property type="project" value="InterPro"/>
</dbReference>
<evidence type="ECO:0000313" key="9">
    <source>
        <dbReference type="Proteomes" id="UP000192758"/>
    </source>
</evidence>
<protein>
    <recommendedName>
        <fullName evidence="3">Dihydrofolate reductase</fullName>
        <ecNumber evidence="2">1.5.1.3</ecNumber>
    </recommendedName>
</protein>
<dbReference type="GO" id="GO:0004146">
    <property type="term" value="F:dihydrofolate reductase activity"/>
    <property type="evidence" value="ECO:0007669"/>
    <property type="project" value="UniProtKB-EC"/>
</dbReference>
<evidence type="ECO:0000256" key="3">
    <source>
        <dbReference type="ARBA" id="ARBA00018886"/>
    </source>
</evidence>
<keyword evidence="5" id="KW-0521">NADP</keyword>
<dbReference type="GO" id="GO:0046452">
    <property type="term" value="P:dihydrofolate metabolic process"/>
    <property type="evidence" value="ECO:0007669"/>
    <property type="project" value="TreeGrafter"/>
</dbReference>
<dbReference type="InterPro" id="IPR001796">
    <property type="entry name" value="DHFR_dom"/>
</dbReference>
<keyword evidence="4" id="KW-0554">One-carbon metabolism</keyword>
<dbReference type="SUPFAM" id="SSF53597">
    <property type="entry name" value="Dihydrofolate reductase-like"/>
    <property type="match status" value="1"/>
</dbReference>
<dbReference type="EC" id="1.5.1.3" evidence="2"/>
<dbReference type="GO" id="GO:0006730">
    <property type="term" value="P:one-carbon metabolic process"/>
    <property type="evidence" value="ECO:0007669"/>
    <property type="project" value="UniProtKB-KW"/>
</dbReference>
<dbReference type="InterPro" id="IPR024072">
    <property type="entry name" value="DHFR-like_dom_sf"/>
</dbReference>
<dbReference type="Proteomes" id="UP000192758">
    <property type="component" value="Unassembled WGS sequence"/>
</dbReference>